<organism evidence="1 2">
    <name type="scientific">Sphingomonas changbaiensis NBRC 104936</name>
    <dbReference type="NCBI Taxonomy" id="1219043"/>
    <lineage>
        <taxon>Bacteria</taxon>
        <taxon>Pseudomonadati</taxon>
        <taxon>Pseudomonadota</taxon>
        <taxon>Alphaproteobacteria</taxon>
        <taxon>Sphingomonadales</taxon>
        <taxon>Sphingomonadaceae</taxon>
        <taxon>Sphingomonas</taxon>
    </lineage>
</organism>
<evidence type="ECO:0000313" key="1">
    <source>
        <dbReference type="EMBL" id="GAO37997.1"/>
    </source>
</evidence>
<dbReference type="STRING" id="1219043.SCH01S_01_01600"/>
<name>A0A0E9MJM6_9SPHN</name>
<reference evidence="1 2" key="1">
    <citation type="submission" date="2015-04" db="EMBL/GenBank/DDBJ databases">
        <title>Whole genome shotgun sequence of Sphingomonas changbaiensis NBRC 104936.</title>
        <authorList>
            <person name="Katano-Makiyama Y."/>
            <person name="Hosoyama A."/>
            <person name="Hashimoto M."/>
            <person name="Noguchi M."/>
            <person name="Tsuchikane K."/>
            <person name="Ohji S."/>
            <person name="Yamazoe A."/>
            <person name="Ichikawa N."/>
            <person name="Kimura A."/>
            <person name="Fujita N."/>
        </authorList>
    </citation>
    <scope>NUCLEOTIDE SEQUENCE [LARGE SCALE GENOMIC DNA]</scope>
    <source>
        <strain evidence="1 2">NBRC 104936</strain>
    </source>
</reference>
<proteinExistence type="predicted"/>
<comment type="caution">
    <text evidence="1">The sequence shown here is derived from an EMBL/GenBank/DDBJ whole genome shotgun (WGS) entry which is preliminary data.</text>
</comment>
<dbReference type="Proteomes" id="UP000033202">
    <property type="component" value="Unassembled WGS sequence"/>
</dbReference>
<keyword evidence="2" id="KW-1185">Reference proteome</keyword>
<evidence type="ECO:0000313" key="2">
    <source>
        <dbReference type="Proteomes" id="UP000033202"/>
    </source>
</evidence>
<accession>A0A0E9MJM6</accession>
<dbReference type="AlphaFoldDB" id="A0A0E9MJM6"/>
<sequence>MSMGAFSMMIGFLFTIAFIIAGMAKRFFDFKEKQLQAHAGLTAEKAAQYAAHTERLEQRVRVLERIATDRGADIAGEIDRLRDQPPLN</sequence>
<evidence type="ECO:0008006" key="3">
    <source>
        <dbReference type="Google" id="ProtNLM"/>
    </source>
</evidence>
<protein>
    <recommendedName>
        <fullName evidence="3">Phage shock protein B</fullName>
    </recommendedName>
</protein>
<gene>
    <name evidence="1" type="ORF">SCH01S_01_01600</name>
</gene>
<dbReference type="EMBL" id="BBWU01000001">
    <property type="protein sequence ID" value="GAO37997.1"/>
    <property type="molecule type" value="Genomic_DNA"/>
</dbReference>